<feature type="transmembrane region" description="Helical" evidence="1">
    <location>
        <begin position="73"/>
        <end position="92"/>
    </location>
</feature>
<sequence>QNATELAQKRFNVDAIKAGWYSSLSQYAGFFLVPCLGIFIDVLGNRASVMCICGIGMFLSMALVNFAKTQAGTGASFGIYAIAMSLGPTSVIDSIRTTLWHQSVFGSAYALKVTMNNAMSIIIRIITGALQDADNDSYRRVVRVYLFLAAGSVAVGLVILVGAIFSENLAPLQWTRKQRIARGEDIVMLREKHLFTHRNRSRWIAVTCFSALMLLTIGSWVAYIWGAVTGHNS</sequence>
<gene>
    <name evidence="2" type="ORF">ACHE_21218S</name>
</gene>
<dbReference type="EMBL" id="AP024417">
    <property type="protein sequence ID" value="BCR85760.1"/>
    <property type="molecule type" value="Genomic_DNA"/>
</dbReference>
<keyword evidence="1" id="KW-0812">Transmembrane</keyword>
<proteinExistence type="predicted"/>
<accession>A0A7R7ZKH2</accession>
<keyword evidence="3" id="KW-1185">Reference proteome</keyword>
<feature type="transmembrane region" description="Helical" evidence="1">
    <location>
        <begin position="47"/>
        <end position="67"/>
    </location>
</feature>
<evidence type="ECO:0000256" key="1">
    <source>
        <dbReference type="SAM" id="Phobius"/>
    </source>
</evidence>
<feature type="transmembrane region" description="Helical" evidence="1">
    <location>
        <begin position="203"/>
        <end position="225"/>
    </location>
</feature>
<protein>
    <recommendedName>
        <fullName evidence="4">MFS transporter</fullName>
    </recommendedName>
</protein>
<feature type="transmembrane region" description="Helical" evidence="1">
    <location>
        <begin position="20"/>
        <end position="40"/>
    </location>
</feature>
<keyword evidence="1" id="KW-1133">Transmembrane helix</keyword>
<dbReference type="Gene3D" id="1.20.1250.20">
    <property type="entry name" value="MFS general substrate transporter like domains"/>
    <property type="match status" value="1"/>
</dbReference>
<reference evidence="2" key="1">
    <citation type="submission" date="2021-01" db="EMBL/GenBank/DDBJ databases">
        <authorList>
            <consortium name="Aspergillus chevalieri M1 genome sequencing consortium"/>
            <person name="Kazuki M."/>
            <person name="Futagami T."/>
        </authorList>
    </citation>
    <scope>NUCLEOTIDE SEQUENCE</scope>
    <source>
        <strain evidence="2">M1</strain>
    </source>
</reference>
<feature type="transmembrane region" description="Helical" evidence="1">
    <location>
        <begin position="104"/>
        <end position="126"/>
    </location>
</feature>
<keyword evidence="1" id="KW-0472">Membrane</keyword>
<evidence type="ECO:0000313" key="2">
    <source>
        <dbReference type="EMBL" id="BCR85760.1"/>
    </source>
</evidence>
<dbReference type="KEGG" id="ache:ACHE_21218S"/>
<feature type="non-terminal residue" evidence="2">
    <location>
        <position position="1"/>
    </location>
</feature>
<name>A0A7R7ZKH2_ASPCH</name>
<dbReference type="PANTHER" id="PTHR23512:SF12">
    <property type="entry name" value="TRANSPORTER, PUTATIVE (AFU_ORTHOLOGUE AFUA_4G00260)-RELATED"/>
    <property type="match status" value="1"/>
</dbReference>
<dbReference type="InterPro" id="IPR036259">
    <property type="entry name" value="MFS_trans_sf"/>
</dbReference>
<organism evidence="2 3">
    <name type="scientific">Aspergillus chevalieri</name>
    <name type="common">Eurotium chevalieri</name>
    <dbReference type="NCBI Taxonomy" id="182096"/>
    <lineage>
        <taxon>Eukaryota</taxon>
        <taxon>Fungi</taxon>
        <taxon>Dikarya</taxon>
        <taxon>Ascomycota</taxon>
        <taxon>Pezizomycotina</taxon>
        <taxon>Eurotiomycetes</taxon>
        <taxon>Eurotiomycetidae</taxon>
        <taxon>Eurotiales</taxon>
        <taxon>Aspergillaceae</taxon>
        <taxon>Aspergillus</taxon>
        <taxon>Aspergillus subgen. Aspergillus</taxon>
    </lineage>
</organism>
<reference evidence="2" key="2">
    <citation type="submission" date="2021-02" db="EMBL/GenBank/DDBJ databases">
        <title>Aspergillus chevalieri M1 genome sequence.</title>
        <authorList>
            <person name="Kadooka C."/>
            <person name="Mori K."/>
            <person name="Futagami T."/>
        </authorList>
    </citation>
    <scope>NUCLEOTIDE SEQUENCE</scope>
    <source>
        <strain evidence="2">M1</strain>
    </source>
</reference>
<dbReference type="GeneID" id="66980119"/>
<dbReference type="InterPro" id="IPR052187">
    <property type="entry name" value="MFSD1"/>
</dbReference>
<dbReference type="SUPFAM" id="SSF103473">
    <property type="entry name" value="MFS general substrate transporter"/>
    <property type="match status" value="1"/>
</dbReference>
<feature type="transmembrane region" description="Helical" evidence="1">
    <location>
        <begin position="146"/>
        <end position="170"/>
    </location>
</feature>
<dbReference type="PANTHER" id="PTHR23512">
    <property type="entry name" value="MAJOR FACILITATOR SUPERFAMILY DOMAIN-CONTAINING PROTEIN 1"/>
    <property type="match status" value="1"/>
</dbReference>
<evidence type="ECO:0008006" key="4">
    <source>
        <dbReference type="Google" id="ProtNLM"/>
    </source>
</evidence>
<evidence type="ECO:0000313" key="3">
    <source>
        <dbReference type="Proteomes" id="UP000637239"/>
    </source>
</evidence>
<dbReference type="AlphaFoldDB" id="A0A7R7ZKH2"/>
<dbReference type="RefSeq" id="XP_043134282.1">
    <property type="nucleotide sequence ID" value="XM_043275276.1"/>
</dbReference>
<dbReference type="Proteomes" id="UP000637239">
    <property type="component" value="Chromosome 2"/>
</dbReference>